<evidence type="ECO:0000313" key="2">
    <source>
        <dbReference type="Proteomes" id="UP000735302"/>
    </source>
</evidence>
<keyword evidence="2" id="KW-1185">Reference proteome</keyword>
<name>A0AAV4D1E0_9GAST</name>
<reference evidence="1 2" key="1">
    <citation type="journal article" date="2021" name="Elife">
        <title>Chloroplast acquisition without the gene transfer in kleptoplastic sea slugs, Plakobranchus ocellatus.</title>
        <authorList>
            <person name="Maeda T."/>
            <person name="Takahashi S."/>
            <person name="Yoshida T."/>
            <person name="Shimamura S."/>
            <person name="Takaki Y."/>
            <person name="Nagai Y."/>
            <person name="Toyoda A."/>
            <person name="Suzuki Y."/>
            <person name="Arimoto A."/>
            <person name="Ishii H."/>
            <person name="Satoh N."/>
            <person name="Nishiyama T."/>
            <person name="Hasebe M."/>
            <person name="Maruyama T."/>
            <person name="Minagawa J."/>
            <person name="Obokata J."/>
            <person name="Shigenobu S."/>
        </authorList>
    </citation>
    <scope>NUCLEOTIDE SEQUENCE [LARGE SCALE GENOMIC DNA]</scope>
</reference>
<organism evidence="1 2">
    <name type="scientific">Plakobranchus ocellatus</name>
    <dbReference type="NCBI Taxonomy" id="259542"/>
    <lineage>
        <taxon>Eukaryota</taxon>
        <taxon>Metazoa</taxon>
        <taxon>Spiralia</taxon>
        <taxon>Lophotrochozoa</taxon>
        <taxon>Mollusca</taxon>
        <taxon>Gastropoda</taxon>
        <taxon>Heterobranchia</taxon>
        <taxon>Euthyneura</taxon>
        <taxon>Panpulmonata</taxon>
        <taxon>Sacoglossa</taxon>
        <taxon>Placobranchoidea</taxon>
        <taxon>Plakobranchidae</taxon>
        <taxon>Plakobranchus</taxon>
    </lineage>
</organism>
<proteinExistence type="predicted"/>
<evidence type="ECO:0000313" key="1">
    <source>
        <dbReference type="EMBL" id="GFO37953.1"/>
    </source>
</evidence>
<dbReference type="EMBL" id="BLXT01007308">
    <property type="protein sequence ID" value="GFO37953.1"/>
    <property type="molecule type" value="Genomic_DNA"/>
</dbReference>
<accession>A0AAV4D1E0</accession>
<gene>
    <name evidence="1" type="ORF">PoB_006445800</name>
</gene>
<comment type="caution">
    <text evidence="1">The sequence shown here is derived from an EMBL/GenBank/DDBJ whole genome shotgun (WGS) entry which is preliminary data.</text>
</comment>
<protein>
    <submittedName>
        <fullName evidence="1">Uncharacterized protein</fullName>
    </submittedName>
</protein>
<dbReference type="Proteomes" id="UP000735302">
    <property type="component" value="Unassembled WGS sequence"/>
</dbReference>
<dbReference type="AlphaFoldDB" id="A0AAV4D1E0"/>
<sequence length="94" mass="10710">MRKKKTLGVFQESIIDREEHQHLGQQTASLINSTPHQQLDNSFIVRHLQLQHVIKTILPSKLINTHRKGVWKNNPPDFAATAVAVKMLEVVTPL</sequence>